<evidence type="ECO:0000256" key="1">
    <source>
        <dbReference type="ARBA" id="ARBA00022448"/>
    </source>
</evidence>
<keyword evidence="4" id="KW-0249">Electron transport</keyword>
<accession>A0A0H4IRN3</accession>
<evidence type="ECO:0000256" key="5">
    <source>
        <dbReference type="ARBA" id="ARBA00023004"/>
    </source>
</evidence>
<gene>
    <name evidence="10" type="ORF">NGO_01775</name>
</gene>
<dbReference type="Proteomes" id="UP000000535">
    <property type="component" value="Chromosome"/>
</dbReference>
<reference evidence="11" key="1">
    <citation type="submission" date="2003-03" db="EMBL/GenBank/DDBJ databases">
        <title>The complete genome sequence of Neisseria gonorrhoeae.</title>
        <authorList>
            <person name="Lewis L.A."/>
            <person name="Gillaspy A.F."/>
            <person name="McLaughlin R.E."/>
            <person name="Gipson M."/>
            <person name="Ducey T.F."/>
            <person name="Ownbey T."/>
            <person name="Hartman K."/>
            <person name="Nydick C."/>
            <person name="Carson M.B."/>
            <person name="Vaughn J."/>
            <person name="Thomson C."/>
            <person name="Song L."/>
            <person name="Lin S."/>
            <person name="Yuan X."/>
            <person name="Najar F."/>
            <person name="Zhan M."/>
            <person name="Ren Q."/>
            <person name="Zhu H."/>
            <person name="Qi S."/>
            <person name="Kenton S.M."/>
            <person name="Lai H."/>
            <person name="White J.D."/>
            <person name="Clifton S."/>
            <person name="Roe B.A."/>
            <person name="Dyer D.W."/>
        </authorList>
    </citation>
    <scope>NUCLEOTIDE SEQUENCE [LARGE SCALE GENOMIC DNA]</scope>
    <source>
        <strain evidence="11">ATCC 700825 / FA 1090</strain>
    </source>
</reference>
<keyword evidence="11" id="KW-1185">Reference proteome</keyword>
<dbReference type="PANTHER" id="PTHR37424:SF1">
    <property type="entry name" value="BACTERIOFERRITIN-ASSOCIATED FERREDOXIN"/>
    <property type="match status" value="1"/>
</dbReference>
<dbReference type="InterPro" id="IPR041854">
    <property type="entry name" value="BFD-like_2Fe2S-bd_dom_sf"/>
</dbReference>
<dbReference type="STRING" id="242231.NGO_01775"/>
<dbReference type="GeneID" id="83617056"/>
<dbReference type="GO" id="GO:0046872">
    <property type="term" value="F:metal ion binding"/>
    <property type="evidence" value="ECO:0007669"/>
    <property type="project" value="UniProtKB-KW"/>
</dbReference>
<dbReference type="Pfam" id="PF04324">
    <property type="entry name" value="Fer2_BFD"/>
    <property type="match status" value="1"/>
</dbReference>
<dbReference type="Gene3D" id="1.10.10.1100">
    <property type="entry name" value="BFD-like [2Fe-2S]-binding domain"/>
    <property type="match status" value="1"/>
</dbReference>
<keyword evidence="1" id="KW-0813">Transport</keyword>
<dbReference type="AlphaFoldDB" id="A0A0H4IRN3"/>
<dbReference type="PANTHER" id="PTHR37424">
    <property type="entry name" value="BACTERIOFERRITIN-ASSOCIATED FERREDOXIN"/>
    <property type="match status" value="1"/>
</dbReference>
<evidence type="ECO:0000256" key="8">
    <source>
        <dbReference type="ARBA" id="ARBA00046332"/>
    </source>
</evidence>
<dbReference type="GO" id="GO:0051537">
    <property type="term" value="F:2 iron, 2 sulfur cluster binding"/>
    <property type="evidence" value="ECO:0007669"/>
    <property type="project" value="UniProtKB-KW"/>
</dbReference>
<dbReference type="RefSeq" id="WP_002214037.1">
    <property type="nucleotide sequence ID" value="NC_002946.2"/>
</dbReference>
<name>A0A0H4IRN3_NEIG1</name>
<evidence type="ECO:0000256" key="2">
    <source>
        <dbReference type="ARBA" id="ARBA00022714"/>
    </source>
</evidence>
<evidence type="ECO:0000256" key="3">
    <source>
        <dbReference type="ARBA" id="ARBA00022723"/>
    </source>
</evidence>
<dbReference type="CDD" id="cd19945">
    <property type="entry name" value="Fer2_BFD"/>
    <property type="match status" value="1"/>
</dbReference>
<keyword evidence="3" id="KW-0479">Metal-binding</keyword>
<proteinExistence type="inferred from homology"/>
<dbReference type="InterPro" id="IPR007419">
    <property type="entry name" value="BFD-like_2Fe2S-bd_dom"/>
</dbReference>
<evidence type="ECO:0000259" key="9">
    <source>
        <dbReference type="Pfam" id="PF04324"/>
    </source>
</evidence>
<evidence type="ECO:0000313" key="10">
    <source>
        <dbReference type="EMBL" id="AKO63616.1"/>
    </source>
</evidence>
<evidence type="ECO:0000313" key="11">
    <source>
        <dbReference type="Proteomes" id="UP000000535"/>
    </source>
</evidence>
<keyword evidence="5" id="KW-0408">Iron</keyword>
<keyword evidence="6" id="KW-0411">Iron-sulfur</keyword>
<dbReference type="KEGG" id="ngo:NGO_01775"/>
<sequence length="66" mass="6659">MFVCICNAVTDHQIKETIAAGATTMGDLQSQLGVASCCGCCGELAASFLTAHNAQPTVTAGINVQA</sequence>
<evidence type="ECO:0000256" key="6">
    <source>
        <dbReference type="ARBA" id="ARBA00023014"/>
    </source>
</evidence>
<organism evidence="10 11">
    <name type="scientific">Neisseria gonorrhoeae (strain ATCC 700825 / FA 1090)</name>
    <dbReference type="NCBI Taxonomy" id="242231"/>
    <lineage>
        <taxon>Bacteria</taxon>
        <taxon>Pseudomonadati</taxon>
        <taxon>Pseudomonadota</taxon>
        <taxon>Betaproteobacteria</taxon>
        <taxon>Neisseriales</taxon>
        <taxon>Neisseriaceae</taxon>
        <taxon>Neisseria</taxon>
    </lineage>
</organism>
<feature type="domain" description="BFD-like [2Fe-2S]-binding" evidence="9">
    <location>
        <begin position="3"/>
        <end position="47"/>
    </location>
</feature>
<evidence type="ECO:0000256" key="7">
    <source>
        <dbReference type="ARBA" id="ARBA00039386"/>
    </source>
</evidence>
<protein>
    <recommendedName>
        <fullName evidence="7">Bacterioferritin-associated ferredoxin</fullName>
    </recommendedName>
</protein>
<dbReference type="InterPro" id="IPR052371">
    <property type="entry name" value="BFD-associated_ferredoxin"/>
</dbReference>
<keyword evidence="2" id="KW-0001">2Fe-2S</keyword>
<dbReference type="EMBL" id="AE004969">
    <property type="protein sequence ID" value="AKO63616.1"/>
    <property type="molecule type" value="Genomic_DNA"/>
</dbReference>
<comment type="similarity">
    <text evidence="8">Belongs to the Bfd family.</text>
</comment>
<evidence type="ECO:0000256" key="4">
    <source>
        <dbReference type="ARBA" id="ARBA00022982"/>
    </source>
</evidence>